<protein>
    <submittedName>
        <fullName evidence="1">Uncharacterized protein</fullName>
    </submittedName>
</protein>
<dbReference type="Proteomes" id="UP000317998">
    <property type="component" value="Unassembled WGS sequence"/>
</dbReference>
<reference evidence="1 2" key="1">
    <citation type="submission" date="2019-06" db="EMBL/GenBank/DDBJ databases">
        <title>Sequencing the genomes of 1000 actinobacteria strains.</title>
        <authorList>
            <person name="Klenk H.-P."/>
        </authorList>
    </citation>
    <scope>NUCLEOTIDE SEQUENCE [LARGE SCALE GENOMIC DNA]</scope>
    <source>
        <strain evidence="1 2">DSM 26477</strain>
    </source>
</reference>
<dbReference type="AlphaFoldDB" id="A0A542YF66"/>
<keyword evidence="2" id="KW-1185">Reference proteome</keyword>
<organism evidence="1 2">
    <name type="scientific">Homoserinimonas aerilata</name>
    <dbReference type="NCBI Taxonomy" id="1162970"/>
    <lineage>
        <taxon>Bacteria</taxon>
        <taxon>Bacillati</taxon>
        <taxon>Actinomycetota</taxon>
        <taxon>Actinomycetes</taxon>
        <taxon>Micrococcales</taxon>
        <taxon>Microbacteriaceae</taxon>
        <taxon>Homoserinimonas</taxon>
    </lineage>
</organism>
<evidence type="ECO:0000313" key="2">
    <source>
        <dbReference type="Proteomes" id="UP000317998"/>
    </source>
</evidence>
<proteinExistence type="predicted"/>
<gene>
    <name evidence="1" type="ORF">FB562_2236</name>
</gene>
<comment type="caution">
    <text evidence="1">The sequence shown here is derived from an EMBL/GenBank/DDBJ whole genome shotgun (WGS) entry which is preliminary data.</text>
</comment>
<accession>A0A542YF66</accession>
<name>A0A542YF66_9MICO</name>
<sequence length="79" mass="8149">MLLISPSALTEVARENGWLHTSGRLAGTVNASKMALGLGVAKSTITRAYDGGAAGMALLEKLSSVSDLPLDALVERRPA</sequence>
<dbReference type="EMBL" id="VFOM01000002">
    <property type="protein sequence ID" value="TQL46712.1"/>
    <property type="molecule type" value="Genomic_DNA"/>
</dbReference>
<evidence type="ECO:0000313" key="1">
    <source>
        <dbReference type="EMBL" id="TQL46712.1"/>
    </source>
</evidence>